<comment type="subunit">
    <text evidence="9">Component of the Sec protein translocase complex. Heterotrimer consisting of SecY, SecE and SecG subunits. The heterotrimers can form oligomers, although 1 heterotrimer is thought to be able to translocate proteins. Interacts with the ribosome. Interacts with SecDF, and other proteins may be involved. Interacts with SecA.</text>
</comment>
<keyword evidence="8 9" id="KW-0472">Membrane</keyword>
<reference evidence="10" key="2">
    <citation type="journal article" date="2022" name="Sci. Rep.">
        <title>In silico prediction of the enzymes involved in the degradation of the herbicide molinate by Gulosibacter molinativorax ON4T.</title>
        <authorList>
            <person name="Lopes A.R."/>
            <person name="Bunin E."/>
            <person name="Viana A.T."/>
            <person name="Froufe H."/>
            <person name="Munoz-Merida A."/>
            <person name="Pinho D."/>
            <person name="Figueiredo J."/>
            <person name="Barroso C."/>
            <person name="Vaz-Moreira I."/>
            <person name="Bellanger X."/>
            <person name="Egas C."/>
            <person name="Nunes O.C."/>
        </authorList>
    </citation>
    <scope>NUCLEOTIDE SEQUENCE</scope>
    <source>
        <strain evidence="10">ON4</strain>
    </source>
</reference>
<keyword evidence="2 9" id="KW-0813">Transport</keyword>
<name>A0ABT7CAQ9_9MICO</name>
<dbReference type="InterPro" id="IPR001901">
    <property type="entry name" value="Translocase_SecE/Sec61-g"/>
</dbReference>
<keyword evidence="3 9" id="KW-1003">Cell membrane</keyword>
<evidence type="ECO:0000256" key="3">
    <source>
        <dbReference type="ARBA" id="ARBA00022475"/>
    </source>
</evidence>
<dbReference type="InterPro" id="IPR005807">
    <property type="entry name" value="SecE_bac"/>
</dbReference>
<reference evidence="10" key="1">
    <citation type="submission" date="2018-03" db="EMBL/GenBank/DDBJ databases">
        <authorList>
            <person name="Nunes O.C."/>
            <person name="Lopes A.R."/>
            <person name="Froufe H."/>
            <person name="Munoz-Merida A."/>
            <person name="Barroso C."/>
            <person name="Egas C."/>
        </authorList>
    </citation>
    <scope>NUCLEOTIDE SEQUENCE</scope>
    <source>
        <strain evidence="10">ON4</strain>
    </source>
</reference>
<gene>
    <name evidence="9 10" type="primary">secE</name>
    <name evidence="10" type="ORF">C7K25_12750</name>
</gene>
<evidence type="ECO:0000313" key="11">
    <source>
        <dbReference type="Proteomes" id="UP001170379"/>
    </source>
</evidence>
<dbReference type="PANTHER" id="PTHR33910:SF1">
    <property type="entry name" value="PROTEIN TRANSLOCASE SUBUNIT SECE"/>
    <property type="match status" value="1"/>
</dbReference>
<accession>A0ABT7CAQ9</accession>
<keyword evidence="5 9" id="KW-0653">Protein transport</keyword>
<dbReference type="Gene3D" id="1.20.5.1030">
    <property type="entry name" value="Preprotein translocase secy subunit"/>
    <property type="match status" value="1"/>
</dbReference>
<evidence type="ECO:0000256" key="6">
    <source>
        <dbReference type="ARBA" id="ARBA00022989"/>
    </source>
</evidence>
<evidence type="ECO:0000256" key="5">
    <source>
        <dbReference type="ARBA" id="ARBA00022927"/>
    </source>
</evidence>
<keyword evidence="4 9" id="KW-0812">Transmembrane</keyword>
<evidence type="ECO:0000313" key="10">
    <source>
        <dbReference type="EMBL" id="MDJ1372229.1"/>
    </source>
</evidence>
<evidence type="ECO:0000256" key="4">
    <source>
        <dbReference type="ARBA" id="ARBA00022692"/>
    </source>
</evidence>
<dbReference type="Pfam" id="PF00584">
    <property type="entry name" value="SecE"/>
    <property type="match status" value="1"/>
</dbReference>
<comment type="caution">
    <text evidence="10">The sequence shown here is derived from an EMBL/GenBank/DDBJ whole genome shotgun (WGS) entry which is preliminary data.</text>
</comment>
<dbReference type="NCBIfam" id="TIGR00964">
    <property type="entry name" value="secE_bact"/>
    <property type="match status" value="1"/>
</dbReference>
<protein>
    <recommendedName>
        <fullName evidence="9">Protein translocase subunit SecE</fullName>
    </recommendedName>
</protein>
<keyword evidence="6 9" id="KW-1133">Transmembrane helix</keyword>
<dbReference type="InterPro" id="IPR038379">
    <property type="entry name" value="SecE_sf"/>
</dbReference>
<dbReference type="PANTHER" id="PTHR33910">
    <property type="entry name" value="PROTEIN TRANSLOCASE SUBUNIT SECE"/>
    <property type="match status" value="1"/>
</dbReference>
<comment type="subcellular location">
    <subcellularLocation>
        <location evidence="9">Cell membrane</location>
        <topology evidence="9">Single-pass membrane protein</topology>
    </subcellularLocation>
    <subcellularLocation>
        <location evidence="1">Membrane</location>
    </subcellularLocation>
</comment>
<evidence type="ECO:0000256" key="2">
    <source>
        <dbReference type="ARBA" id="ARBA00022448"/>
    </source>
</evidence>
<organism evidence="10 11">
    <name type="scientific">Gulosibacter molinativorax</name>
    <dbReference type="NCBI Taxonomy" id="256821"/>
    <lineage>
        <taxon>Bacteria</taxon>
        <taxon>Bacillati</taxon>
        <taxon>Actinomycetota</taxon>
        <taxon>Actinomycetes</taxon>
        <taxon>Micrococcales</taxon>
        <taxon>Microbacteriaceae</taxon>
        <taxon>Gulosibacter</taxon>
    </lineage>
</organism>
<feature type="transmembrane region" description="Helical" evidence="9">
    <location>
        <begin position="23"/>
        <end position="44"/>
    </location>
</feature>
<keyword evidence="7 9" id="KW-0811">Translocation</keyword>
<proteinExistence type="inferred from homology"/>
<comment type="function">
    <text evidence="9">Essential subunit of the Sec protein translocation channel SecYEG. Clamps together the 2 halves of SecY. May contact the channel plug during translocation.</text>
</comment>
<dbReference type="HAMAP" id="MF_00422">
    <property type="entry name" value="SecE"/>
    <property type="match status" value="1"/>
</dbReference>
<sequence>MARFFGEVIAELKKVVTPTRQELWRYVAVVIGFLIIVMALVALFDFVANYLASWAFGEGTQLFQQQPAEVPVETVPAG</sequence>
<keyword evidence="11" id="KW-1185">Reference proteome</keyword>
<dbReference type="EMBL" id="PXVD01000022">
    <property type="protein sequence ID" value="MDJ1372229.1"/>
    <property type="molecule type" value="Genomic_DNA"/>
</dbReference>
<evidence type="ECO:0000256" key="7">
    <source>
        <dbReference type="ARBA" id="ARBA00023010"/>
    </source>
</evidence>
<comment type="similarity">
    <text evidence="9">Belongs to the SecE/SEC61-gamma family.</text>
</comment>
<evidence type="ECO:0000256" key="8">
    <source>
        <dbReference type="ARBA" id="ARBA00023136"/>
    </source>
</evidence>
<evidence type="ECO:0000256" key="1">
    <source>
        <dbReference type="ARBA" id="ARBA00004370"/>
    </source>
</evidence>
<dbReference type="Proteomes" id="UP001170379">
    <property type="component" value="Unassembled WGS sequence"/>
</dbReference>
<evidence type="ECO:0000256" key="9">
    <source>
        <dbReference type="HAMAP-Rule" id="MF_00422"/>
    </source>
</evidence>